<evidence type="ECO:0000256" key="3">
    <source>
        <dbReference type="ARBA" id="ARBA00023015"/>
    </source>
</evidence>
<dbReference type="InterPro" id="IPR036864">
    <property type="entry name" value="Zn2-C6_fun-type_DNA-bd_sf"/>
</dbReference>
<dbReference type="Proteomes" id="UP001629113">
    <property type="component" value="Unassembled WGS sequence"/>
</dbReference>
<organism evidence="8 9">
    <name type="scientific">Phlyctema vagabunda</name>
    <dbReference type="NCBI Taxonomy" id="108571"/>
    <lineage>
        <taxon>Eukaryota</taxon>
        <taxon>Fungi</taxon>
        <taxon>Dikarya</taxon>
        <taxon>Ascomycota</taxon>
        <taxon>Pezizomycotina</taxon>
        <taxon>Leotiomycetes</taxon>
        <taxon>Helotiales</taxon>
        <taxon>Dermateaceae</taxon>
        <taxon>Phlyctema</taxon>
    </lineage>
</organism>
<dbReference type="InterPro" id="IPR001138">
    <property type="entry name" value="Zn2Cys6_DnaBD"/>
</dbReference>
<comment type="caution">
    <text evidence="8">The sequence shown here is derived from an EMBL/GenBank/DDBJ whole genome shotgun (WGS) entry which is preliminary data.</text>
</comment>
<evidence type="ECO:0000313" key="8">
    <source>
        <dbReference type="EMBL" id="KAL3419568.1"/>
    </source>
</evidence>
<sequence length="471" mass="52767">MPPGPLVDEERKRVWKPKTRTGCKTCKIRRVKCDEGKPFCKRCIKFGTDCEGYDSEFRVSIPVRTAPLRIRPKSDDGLALVVPSTNILHDQQEFSYFSYFRQSTARDLAGPFDGSLWSRVVLQACQSDQSICTLTISLAALYKAVALEESKFMKEAEFHRRYAIRNYGHALKGVQRMVSATPGPGTARLALIASLLIFCFEGAFGQLDSAIKTIKSSLPLMRRELSRAQRDYRHFNTVSPTSALEDELVAAFVRIENAIIAVPRSSSAGVAPNLIDVVQMEDLHDIPYRFLDPEMARNHLENFQYWALPSLARESGPHVNESDGLSSGKVTSQVITSQLRQWMAAFDGLYGSSGTLTSAELIAANTLRAQLLCTKIVAQRFFSPTEPFTSEYRDVIDLCRYVIQDKGFRRIFVYECSIVPALFIVISTSLDLALRREALRLLWSVVPRCEGAWDSLELARVGEILLVAAES</sequence>
<evidence type="ECO:0000256" key="6">
    <source>
        <dbReference type="ARBA" id="ARBA00023242"/>
    </source>
</evidence>
<dbReference type="SMART" id="SM00066">
    <property type="entry name" value="GAL4"/>
    <property type="match status" value="1"/>
</dbReference>
<keyword evidence="3" id="KW-0805">Transcription regulation</keyword>
<evidence type="ECO:0000256" key="2">
    <source>
        <dbReference type="ARBA" id="ARBA00022833"/>
    </source>
</evidence>
<dbReference type="CDD" id="cd00067">
    <property type="entry name" value="GAL4"/>
    <property type="match status" value="1"/>
</dbReference>
<keyword evidence="9" id="KW-1185">Reference proteome</keyword>
<dbReference type="PROSITE" id="PS50048">
    <property type="entry name" value="ZN2_CY6_FUNGAL_2"/>
    <property type="match status" value="1"/>
</dbReference>
<keyword evidence="5" id="KW-0804">Transcription</keyword>
<dbReference type="PROSITE" id="PS00463">
    <property type="entry name" value="ZN2_CY6_FUNGAL_1"/>
    <property type="match status" value="1"/>
</dbReference>
<feature type="domain" description="Zn(2)-C6 fungal-type" evidence="7">
    <location>
        <begin position="22"/>
        <end position="50"/>
    </location>
</feature>
<keyword evidence="4" id="KW-0238">DNA-binding</keyword>
<gene>
    <name evidence="8" type="ORF">PVAG01_08066</name>
</gene>
<keyword evidence="6" id="KW-0539">Nucleus</keyword>
<name>A0ABR4P8D2_9HELO</name>
<dbReference type="EMBL" id="JBFCZG010000007">
    <property type="protein sequence ID" value="KAL3419568.1"/>
    <property type="molecule type" value="Genomic_DNA"/>
</dbReference>
<reference evidence="8 9" key="1">
    <citation type="submission" date="2024-06" db="EMBL/GenBank/DDBJ databases">
        <title>Complete genome of Phlyctema vagabunda strain 19-DSS-EL-015.</title>
        <authorList>
            <person name="Fiorenzani C."/>
        </authorList>
    </citation>
    <scope>NUCLEOTIDE SEQUENCE [LARGE SCALE GENOMIC DNA]</scope>
    <source>
        <strain evidence="8 9">19-DSS-EL-015</strain>
    </source>
</reference>
<dbReference type="SUPFAM" id="SSF57701">
    <property type="entry name" value="Zn2/Cys6 DNA-binding domain"/>
    <property type="match status" value="1"/>
</dbReference>
<keyword evidence="1" id="KW-0479">Metal-binding</keyword>
<protein>
    <submittedName>
        <fullName evidence="8">C6 zinc finger domain-containing protein</fullName>
    </submittedName>
</protein>
<evidence type="ECO:0000259" key="7">
    <source>
        <dbReference type="PROSITE" id="PS50048"/>
    </source>
</evidence>
<accession>A0ABR4P8D2</accession>
<evidence type="ECO:0000256" key="5">
    <source>
        <dbReference type="ARBA" id="ARBA00023163"/>
    </source>
</evidence>
<dbReference type="Gene3D" id="4.10.240.10">
    <property type="entry name" value="Zn(2)-C6 fungal-type DNA-binding domain"/>
    <property type="match status" value="1"/>
</dbReference>
<dbReference type="InterPro" id="IPR052360">
    <property type="entry name" value="Transcr_Regulatory_Proteins"/>
</dbReference>
<evidence type="ECO:0000256" key="1">
    <source>
        <dbReference type="ARBA" id="ARBA00022723"/>
    </source>
</evidence>
<proteinExistence type="predicted"/>
<dbReference type="PANTHER" id="PTHR36206:SF4">
    <property type="entry name" value="HYPOTHETICAL CONSERVED PROTEIN (EUROFUNG)-RELATED"/>
    <property type="match status" value="1"/>
</dbReference>
<keyword evidence="2" id="KW-0862">Zinc</keyword>
<evidence type="ECO:0000313" key="9">
    <source>
        <dbReference type="Proteomes" id="UP001629113"/>
    </source>
</evidence>
<dbReference type="PANTHER" id="PTHR36206">
    <property type="entry name" value="ASPERCRYPTIN BIOSYNTHESIS CLUSTER-SPECIFIC TRANSCRIPTION REGULATOR ATNN-RELATED"/>
    <property type="match status" value="1"/>
</dbReference>
<evidence type="ECO:0000256" key="4">
    <source>
        <dbReference type="ARBA" id="ARBA00023125"/>
    </source>
</evidence>
<dbReference type="Pfam" id="PF00172">
    <property type="entry name" value="Zn_clus"/>
    <property type="match status" value="1"/>
</dbReference>